<dbReference type="STRING" id="1304281.ACM44_00185"/>
<organism evidence="2 3">
    <name type="scientific">Chryseobacterium koreense CCUG 49689</name>
    <dbReference type="NCBI Taxonomy" id="1304281"/>
    <lineage>
        <taxon>Bacteria</taxon>
        <taxon>Pseudomonadati</taxon>
        <taxon>Bacteroidota</taxon>
        <taxon>Flavobacteriia</taxon>
        <taxon>Flavobacteriales</taxon>
        <taxon>Weeksellaceae</taxon>
        <taxon>Chryseobacterium group</taxon>
        <taxon>Chryseobacterium</taxon>
    </lineage>
</organism>
<dbReference type="Proteomes" id="UP000035900">
    <property type="component" value="Unassembled WGS sequence"/>
</dbReference>
<proteinExistence type="predicted"/>
<dbReference type="PANTHER" id="PTHR13887">
    <property type="entry name" value="GLUTATHIONE S-TRANSFERASE KAPPA"/>
    <property type="match status" value="1"/>
</dbReference>
<name>A0A0J7J492_9FLAO</name>
<sequence length="234" mass="26545">MKVDIWSDIRCPFCFVGKRKFEKALEKFPNSKDIQINWHSFQLDPDLQTQPERDPFEFFSEAKRIPVSQAKMMHDHARNAGKEAGIDFNFENQKIANSFRGHLLIQLAKTKNLANEIEEALFAAQFIDAKNIDDEETLVEIGKSIGLEENEIRNALASDDFGYKVNEDLQMARHLGINAVPFFVFNDKYGVSGAQQPELFLEVLEKSFGEFSQGDQGLQIINSGESCDVDGNCD</sequence>
<feature type="domain" description="DSBA-like thioredoxin" evidence="1">
    <location>
        <begin position="3"/>
        <end position="204"/>
    </location>
</feature>
<evidence type="ECO:0000259" key="1">
    <source>
        <dbReference type="Pfam" id="PF01323"/>
    </source>
</evidence>
<dbReference type="PANTHER" id="PTHR13887:SF41">
    <property type="entry name" value="THIOREDOXIN SUPERFAMILY PROTEIN"/>
    <property type="match status" value="1"/>
</dbReference>
<dbReference type="OrthoDB" id="9799122at2"/>
<evidence type="ECO:0000313" key="3">
    <source>
        <dbReference type="Proteomes" id="UP000035900"/>
    </source>
</evidence>
<dbReference type="EMBL" id="LFNG01000001">
    <property type="protein sequence ID" value="KMQ72746.1"/>
    <property type="molecule type" value="Genomic_DNA"/>
</dbReference>
<protein>
    <submittedName>
        <fullName evidence="2">DSBA oxidoreductase</fullName>
    </submittedName>
</protein>
<accession>A0A0J7J492</accession>
<dbReference type="Gene3D" id="3.40.30.10">
    <property type="entry name" value="Glutaredoxin"/>
    <property type="match status" value="1"/>
</dbReference>
<dbReference type="Pfam" id="PF01323">
    <property type="entry name" value="DSBA"/>
    <property type="match status" value="1"/>
</dbReference>
<dbReference type="AlphaFoldDB" id="A0A0J7J492"/>
<dbReference type="InterPro" id="IPR001853">
    <property type="entry name" value="DSBA-like_thioredoxin_dom"/>
</dbReference>
<keyword evidence="3" id="KW-1185">Reference proteome</keyword>
<dbReference type="CDD" id="cd03024">
    <property type="entry name" value="DsbA_FrnE"/>
    <property type="match status" value="1"/>
</dbReference>
<evidence type="ECO:0000313" key="2">
    <source>
        <dbReference type="EMBL" id="KMQ72746.1"/>
    </source>
</evidence>
<dbReference type="PATRIC" id="fig|1304281.5.peg.39"/>
<dbReference type="InterPro" id="IPR036249">
    <property type="entry name" value="Thioredoxin-like_sf"/>
</dbReference>
<gene>
    <name evidence="2" type="ORF">ACM44_00185</name>
</gene>
<dbReference type="SUPFAM" id="SSF52833">
    <property type="entry name" value="Thioredoxin-like"/>
    <property type="match status" value="1"/>
</dbReference>
<comment type="caution">
    <text evidence="2">The sequence shown here is derived from an EMBL/GenBank/DDBJ whole genome shotgun (WGS) entry which is preliminary data.</text>
</comment>
<dbReference type="GO" id="GO:0016491">
    <property type="term" value="F:oxidoreductase activity"/>
    <property type="evidence" value="ECO:0007669"/>
    <property type="project" value="InterPro"/>
</dbReference>
<reference evidence="2 3" key="1">
    <citation type="journal article" date="2004" name="Int. J. Syst. Evol. Microbiol.">
        <title>Kaistella koreensis gen. nov., sp. nov., a novel member of the Chryseobacterium-Bergeyella-Riemerella branch.</title>
        <authorList>
            <person name="Kim M.K."/>
            <person name="Im W.T."/>
            <person name="Shin Y.K."/>
            <person name="Lim J.H."/>
            <person name="Kim S.H."/>
            <person name="Lee B.C."/>
            <person name="Park M.Y."/>
            <person name="Lee K.Y."/>
            <person name="Lee S.T."/>
        </authorList>
    </citation>
    <scope>NUCLEOTIDE SEQUENCE [LARGE SCALE GENOMIC DNA]</scope>
    <source>
        <strain evidence="2 3">CCUG 49689</strain>
    </source>
</reference>